<dbReference type="Proteomes" id="UP000250434">
    <property type="component" value="Chromosome"/>
</dbReference>
<dbReference type="GO" id="GO:0005886">
    <property type="term" value="C:plasma membrane"/>
    <property type="evidence" value="ECO:0007669"/>
    <property type="project" value="UniProtKB-SubCell"/>
</dbReference>
<dbReference type="OrthoDB" id="5472127at2"/>
<evidence type="ECO:0000256" key="3">
    <source>
        <dbReference type="ARBA" id="ARBA00022448"/>
    </source>
</evidence>
<dbReference type="PANTHER" id="PTHR30269:SF37">
    <property type="entry name" value="MEMBRANE TRANSPORTER PROTEIN"/>
    <property type="match status" value="1"/>
</dbReference>
<dbReference type="EMBL" id="CP015163">
    <property type="protein sequence ID" value="AXB41722.1"/>
    <property type="molecule type" value="Genomic_DNA"/>
</dbReference>
<evidence type="ECO:0000313" key="9">
    <source>
        <dbReference type="EMBL" id="AXB41722.1"/>
    </source>
</evidence>
<dbReference type="InterPro" id="IPR002781">
    <property type="entry name" value="TM_pro_TauE-like"/>
</dbReference>
<feature type="transmembrane region" description="Helical" evidence="8">
    <location>
        <begin position="124"/>
        <end position="143"/>
    </location>
</feature>
<dbReference type="AlphaFoldDB" id="A0A344L0Z8"/>
<name>A0A344L0Z8_9PSEU</name>
<dbReference type="KEGG" id="aab:A4R43_03635"/>
<keyword evidence="7 8" id="KW-0472">Membrane</keyword>
<gene>
    <name evidence="9" type="ORF">A4R43_03635</name>
</gene>
<evidence type="ECO:0000256" key="6">
    <source>
        <dbReference type="ARBA" id="ARBA00022989"/>
    </source>
</evidence>
<evidence type="ECO:0000256" key="7">
    <source>
        <dbReference type="ARBA" id="ARBA00023136"/>
    </source>
</evidence>
<accession>A0A344L0Z8</accession>
<dbReference type="Pfam" id="PF01925">
    <property type="entry name" value="TauE"/>
    <property type="match status" value="1"/>
</dbReference>
<evidence type="ECO:0000256" key="5">
    <source>
        <dbReference type="ARBA" id="ARBA00022692"/>
    </source>
</evidence>
<reference evidence="9 10" key="1">
    <citation type="submission" date="2016-04" db="EMBL/GenBank/DDBJ databases">
        <title>Complete genome sequence and analysis of deep-sea sediment isolate, Amycolatopsis sp. WP1.</title>
        <authorList>
            <person name="Wang H."/>
            <person name="Chen S."/>
            <person name="Wu Q."/>
        </authorList>
    </citation>
    <scope>NUCLEOTIDE SEQUENCE [LARGE SCALE GENOMIC DNA]</scope>
    <source>
        <strain evidence="9 10">WP1</strain>
    </source>
</reference>
<dbReference type="InterPro" id="IPR052017">
    <property type="entry name" value="TSUP"/>
</dbReference>
<comment type="similarity">
    <text evidence="2 8">Belongs to the 4-toluene sulfonate uptake permease (TSUP) (TC 2.A.102) family.</text>
</comment>
<keyword evidence="3" id="KW-0813">Transport</keyword>
<sequence length="238" mass="24063">MSVPAFLLLSAVVLVGSLLQVSIGFGLGMLAAPVIALLDPTLVPVVLLLLATGVTTVTVLAEREHLDLRGTGWALGGRVPGTIAGAALVAFLPAKALALSVAAVVLLGVVVSLRGFRPHPTPRAVVLAGAASGLMGTATSIGGPPMAMVWQRYAGPKMRGTMSAFFLVGSLLSLGALALAGVVHLETLRYSALLAPAAAAGVLLARPLSRRLDADRTRGVAMVLAVAGAVTLTVQQFL</sequence>
<evidence type="ECO:0000256" key="8">
    <source>
        <dbReference type="RuleBase" id="RU363041"/>
    </source>
</evidence>
<feature type="transmembrane region" description="Helical" evidence="8">
    <location>
        <begin position="41"/>
        <end position="61"/>
    </location>
</feature>
<feature type="transmembrane region" description="Helical" evidence="8">
    <location>
        <begin position="164"/>
        <end position="184"/>
    </location>
</feature>
<keyword evidence="10" id="KW-1185">Reference proteome</keyword>
<comment type="subcellular location">
    <subcellularLocation>
        <location evidence="1 8">Cell membrane</location>
        <topology evidence="1 8">Multi-pass membrane protein</topology>
    </subcellularLocation>
</comment>
<keyword evidence="6 8" id="KW-1133">Transmembrane helix</keyword>
<evidence type="ECO:0000256" key="4">
    <source>
        <dbReference type="ARBA" id="ARBA00022475"/>
    </source>
</evidence>
<organism evidence="9 10">
    <name type="scientific">Amycolatopsis albispora</name>
    <dbReference type="NCBI Taxonomy" id="1804986"/>
    <lineage>
        <taxon>Bacteria</taxon>
        <taxon>Bacillati</taxon>
        <taxon>Actinomycetota</taxon>
        <taxon>Actinomycetes</taxon>
        <taxon>Pseudonocardiales</taxon>
        <taxon>Pseudonocardiaceae</taxon>
        <taxon>Amycolatopsis</taxon>
    </lineage>
</organism>
<proteinExistence type="inferred from homology"/>
<dbReference type="RefSeq" id="WP_113690993.1">
    <property type="nucleotide sequence ID" value="NZ_CP015163.1"/>
</dbReference>
<feature type="transmembrane region" description="Helical" evidence="8">
    <location>
        <begin position="220"/>
        <end position="237"/>
    </location>
</feature>
<evidence type="ECO:0000313" key="10">
    <source>
        <dbReference type="Proteomes" id="UP000250434"/>
    </source>
</evidence>
<keyword evidence="4 8" id="KW-1003">Cell membrane</keyword>
<keyword evidence="5 8" id="KW-0812">Transmembrane</keyword>
<protein>
    <recommendedName>
        <fullName evidence="8">Probable membrane transporter protein</fullName>
    </recommendedName>
</protein>
<dbReference type="PANTHER" id="PTHR30269">
    <property type="entry name" value="TRANSMEMBRANE PROTEIN YFCA"/>
    <property type="match status" value="1"/>
</dbReference>
<evidence type="ECO:0000256" key="1">
    <source>
        <dbReference type="ARBA" id="ARBA00004651"/>
    </source>
</evidence>
<feature type="transmembrane region" description="Helical" evidence="8">
    <location>
        <begin position="82"/>
        <end position="112"/>
    </location>
</feature>
<evidence type="ECO:0000256" key="2">
    <source>
        <dbReference type="ARBA" id="ARBA00009142"/>
    </source>
</evidence>